<dbReference type="EMBL" id="ALZR01000082">
    <property type="protein sequence ID" value="EJV15306.1"/>
    <property type="molecule type" value="Genomic_DNA"/>
</dbReference>
<reference evidence="2 3" key="1">
    <citation type="submission" date="2012-04" db="EMBL/GenBank/DDBJ databases">
        <authorList>
            <person name="Weinstock G."/>
            <person name="Sodergren E."/>
            <person name="Lobos E.A."/>
            <person name="Fulton L."/>
            <person name="Fulton R."/>
            <person name="Courtney L."/>
            <person name="Fronick C."/>
            <person name="O'Laughlin M."/>
            <person name="Godfrey J."/>
            <person name="Wilson R.M."/>
            <person name="Miner T."/>
            <person name="Farmer C."/>
            <person name="Delehaunty K."/>
            <person name="Cordes M."/>
            <person name="Minx P."/>
            <person name="Tomlinson C."/>
            <person name="Chen J."/>
            <person name="Wollam A."/>
            <person name="Pepin K.H."/>
            <person name="Bhonagiri V."/>
            <person name="Zhang X."/>
            <person name="Suruliraj S."/>
            <person name="Warren W."/>
            <person name="Mitreva M."/>
            <person name="Mardis E.R."/>
            <person name="Wilson R.K."/>
        </authorList>
    </citation>
    <scope>NUCLEOTIDE SEQUENCE [LARGE SCALE GENOMIC DNA]</scope>
    <source>
        <strain evidence="2 3">ERV63</strain>
    </source>
</reference>
<sequence length="269" mass="28363">MSPGILSQDQQFKRKQVNNSGRKSCLNVLPSVIKQSIKKREVCKMKKKLFASLLVGSAVIGASLAPLSAQAVTTGNTPVQVEFGGGALPDGDGVTNTVRPDPDATNSDFDLLYIPVNISFDKTAISGDLSSIKSSSYANYGVGDLRGTKEGWHVTATILEMTNGEDKLTGVVSFSQAGYVLYYDEVDNSFKASGTSSNSPVAPEFPATSSITIGSGATLVGNAVSGKGQGLWNSYMMSQRLNITTPYQQLKAGTYTGNITWNLVAGPSI</sequence>
<gene>
    <name evidence="2" type="ORF">HMPREF1336_02234</name>
</gene>
<evidence type="ECO:0000313" key="2">
    <source>
        <dbReference type="EMBL" id="EJV15306.1"/>
    </source>
</evidence>
<evidence type="ECO:0000259" key="1">
    <source>
        <dbReference type="Pfam" id="PF13731"/>
    </source>
</evidence>
<evidence type="ECO:0000313" key="3">
    <source>
        <dbReference type="Proteomes" id="UP000004117"/>
    </source>
</evidence>
<comment type="caution">
    <text evidence="2">The sequence shown here is derived from an EMBL/GenBank/DDBJ whole genome shotgun (WGS) entry which is preliminary data.</text>
</comment>
<dbReference type="AlphaFoldDB" id="A0AAV3GJ93"/>
<dbReference type="Proteomes" id="UP000004117">
    <property type="component" value="Unassembled WGS sequence"/>
</dbReference>
<name>A0AAV3GJ93_ENTFL</name>
<feature type="domain" description="WxL" evidence="1">
    <location>
        <begin position="73"/>
        <end position="267"/>
    </location>
</feature>
<accession>A0AAV3GJ93</accession>
<protein>
    <recommendedName>
        <fullName evidence="1">WxL domain-containing protein</fullName>
    </recommendedName>
</protein>
<organism evidence="2 3">
    <name type="scientific">Enterococcus faecalis ERV63</name>
    <dbReference type="NCBI Taxonomy" id="1134793"/>
    <lineage>
        <taxon>Bacteria</taxon>
        <taxon>Bacillati</taxon>
        <taxon>Bacillota</taxon>
        <taxon>Bacilli</taxon>
        <taxon>Lactobacillales</taxon>
        <taxon>Enterococcaceae</taxon>
        <taxon>Enterococcus</taxon>
    </lineage>
</organism>
<dbReference type="Pfam" id="PF13731">
    <property type="entry name" value="WxL"/>
    <property type="match status" value="1"/>
</dbReference>
<proteinExistence type="predicted"/>
<dbReference type="InterPro" id="IPR027994">
    <property type="entry name" value="WxL_dom"/>
</dbReference>